<dbReference type="RefSeq" id="WP_064087663.1">
    <property type="nucleotide sequence ID" value="NZ_LXSG01000028.1"/>
</dbReference>
<feature type="domain" description="Orn/Lys/Arg decarboxylases family 1 pyridoxal-P attachment site" evidence="6">
    <location>
        <begin position="360"/>
        <end position="374"/>
    </location>
</feature>
<comment type="similarity">
    <text evidence="1">Belongs to the Orn/Lys/Arg decarboxylase class-I family.</text>
</comment>
<organism evidence="7 8">
    <name type="scientific">Eikenella corrodens</name>
    <dbReference type="NCBI Taxonomy" id="539"/>
    <lineage>
        <taxon>Bacteria</taxon>
        <taxon>Pseudomonadati</taxon>
        <taxon>Pseudomonadota</taxon>
        <taxon>Betaproteobacteria</taxon>
        <taxon>Neisseriales</taxon>
        <taxon>Neisseriaceae</taxon>
        <taxon>Eikenella</taxon>
    </lineage>
</organism>
<dbReference type="InterPro" id="IPR008286">
    <property type="entry name" value="Prn/Lys/Arg_de-COase_C"/>
</dbReference>
<dbReference type="EMBL" id="LXSG01000028">
    <property type="protein sequence ID" value="OAM19845.1"/>
    <property type="molecule type" value="Genomic_DNA"/>
</dbReference>
<feature type="modified residue" description="N6-(pyridoxal phosphate)lysine" evidence="5">
    <location>
        <position position="365"/>
    </location>
</feature>
<keyword evidence="2" id="KW-0210">Decarboxylase</keyword>
<dbReference type="Pfam" id="PF03711">
    <property type="entry name" value="OKR_DC_1_C"/>
    <property type="match status" value="1"/>
</dbReference>
<protein>
    <submittedName>
        <fullName evidence="7">Lysine decarboxylase LdcC</fullName>
    </submittedName>
</protein>
<reference evidence="8" key="1">
    <citation type="submission" date="2016-05" db="EMBL/GenBank/DDBJ databases">
        <title>Draft genome of Corynebacterium afermentans subsp. afermentans LCDC 88199T.</title>
        <authorList>
            <person name="Bernier A.-M."/>
            <person name="Bernard K."/>
        </authorList>
    </citation>
    <scope>NUCLEOTIDE SEQUENCE [LARGE SCALE GENOMIC DNA]</scope>
    <source>
        <strain evidence="8">NML04-0072</strain>
    </source>
</reference>
<dbReference type="InterPro" id="IPR015422">
    <property type="entry name" value="PyrdxlP-dep_Trfase_small"/>
</dbReference>
<dbReference type="Gene3D" id="3.90.1150.10">
    <property type="entry name" value="Aspartate Aminotransferase, domain 1"/>
    <property type="match status" value="1"/>
</dbReference>
<dbReference type="PANTHER" id="PTHR45229:SF3">
    <property type="entry name" value="BIODEGRADATIVE ARGININE DECARBOXYLASE"/>
    <property type="match status" value="1"/>
</dbReference>
<evidence type="ECO:0000256" key="3">
    <source>
        <dbReference type="ARBA" id="ARBA00022898"/>
    </source>
</evidence>
<dbReference type="PIRSF" id="PIRSF009393">
    <property type="entry name" value="Orn_decarb"/>
    <property type="match status" value="1"/>
</dbReference>
<dbReference type="InterPro" id="IPR005308">
    <property type="entry name" value="OKR_de-COase_N"/>
</dbReference>
<keyword evidence="3 5" id="KW-0663">Pyridoxal phosphate</keyword>
<gene>
    <name evidence="7" type="ORF">A7P90_05110</name>
</gene>
<proteinExistence type="inferred from homology"/>
<dbReference type="Pfam" id="PF01276">
    <property type="entry name" value="OKR_DC_1"/>
    <property type="match status" value="1"/>
</dbReference>
<dbReference type="InterPro" id="IPR015421">
    <property type="entry name" value="PyrdxlP-dep_Trfase_major"/>
</dbReference>
<dbReference type="GO" id="GO:0006527">
    <property type="term" value="P:L-arginine catabolic process"/>
    <property type="evidence" value="ECO:0007669"/>
    <property type="project" value="TreeGrafter"/>
</dbReference>
<evidence type="ECO:0000256" key="4">
    <source>
        <dbReference type="ARBA" id="ARBA00023239"/>
    </source>
</evidence>
<dbReference type="SUPFAM" id="SSF53383">
    <property type="entry name" value="PLP-dependent transferases"/>
    <property type="match status" value="1"/>
</dbReference>
<dbReference type="FunFam" id="3.90.100.10:FF:000001">
    <property type="entry name" value="Lysine decarboxylase, inducible"/>
    <property type="match status" value="1"/>
</dbReference>
<dbReference type="Pfam" id="PF03709">
    <property type="entry name" value="OKR_DC_1_N"/>
    <property type="match status" value="1"/>
</dbReference>
<dbReference type="InterPro" id="IPR015424">
    <property type="entry name" value="PyrdxlP-dep_Trfase"/>
</dbReference>
<evidence type="ECO:0000256" key="2">
    <source>
        <dbReference type="ARBA" id="ARBA00022793"/>
    </source>
</evidence>
<dbReference type="Gene3D" id="3.40.50.2300">
    <property type="match status" value="1"/>
</dbReference>
<dbReference type="InterPro" id="IPR036633">
    <property type="entry name" value="Prn/Lys/Arg_de-COase_C_sf"/>
</dbReference>
<dbReference type="GO" id="GO:0030170">
    <property type="term" value="F:pyridoxal phosphate binding"/>
    <property type="evidence" value="ECO:0007669"/>
    <property type="project" value="TreeGrafter"/>
</dbReference>
<dbReference type="Proteomes" id="UP000077589">
    <property type="component" value="Unassembled WGS sequence"/>
</dbReference>
<dbReference type="Gene3D" id="3.40.640.10">
    <property type="entry name" value="Type I PLP-dependent aspartate aminotransferase-like (Major domain)"/>
    <property type="match status" value="1"/>
</dbReference>
<dbReference type="FunFam" id="3.40.640.10:FF:000008">
    <property type="entry name" value="Lysine decarboxylase, inducible"/>
    <property type="match status" value="1"/>
</dbReference>
<dbReference type="GO" id="GO:0008792">
    <property type="term" value="F:arginine decarboxylase activity"/>
    <property type="evidence" value="ECO:0007669"/>
    <property type="project" value="TreeGrafter"/>
</dbReference>
<keyword evidence="4" id="KW-0456">Lyase</keyword>
<evidence type="ECO:0000313" key="8">
    <source>
        <dbReference type="Proteomes" id="UP000077589"/>
    </source>
</evidence>
<dbReference type="PANTHER" id="PTHR45229">
    <property type="entry name" value="CONSTITUTIVE ORNITHINE DECARBOXYLASE"/>
    <property type="match status" value="1"/>
</dbReference>
<sequence length="709" mass="79536">MKNILLGCGHKELGDYLKSLIETLEKGGHTIRIAHDPQEILTFLKHDARIGSVLCTLDIFNRELDEQIIALNDELPVFILKPTDCDKPVDFGAVGDHATFIDCHLFSNEDVVDKIGKAICHYIDNITPPFTKALFDYVDKNKYTFCTPGHMSGTAFLKSPVGSLFYDFYGENTFKSDISVSMGELGSLLDHSGPHKEAEEYIAETFNADHSYIVTNGTSTANKIVGMYSVPAGSTVLIDRNCHKSLTHLLMMSDITPVYLKPTRNAYGILGGIPQKEFTKEVITEKLTKVPGATWPVHAVITNSTYDGLFYNTDKIKDTLDVKSIHFDSAWVPYTNFSPIYNGKTGMGGKQVKDKVIFETHSTHKLLAAFSQASMIHVKGNLNTATFGEAYMMHTSTSPFYPMVASTEVAAAMMRGNSGKRLMQDSLERAVKFRKEIKKHKAHADSWYFDVWQPENVDNIECWELHQTDKWHGFKDIDAQHMYLDPIKVTLLTPGLDKNGELEKTGIPANLVSKFLEDRGIIVEKTGPYNILVLFSIGVDDTKALSLLHALNEFKSLYDANATVEEVLPRVFNESPSFYQDMRIQELAQGIHSLICKHNLPELMFSAFEVLPTMVMNPHKAFQLELKGQIEDCYLEDMVGKINANMILPYPPGVPLVMPGEMITEESKPILEFLMMLCEIGAHFPGFETDIHGAYRQEDGRYKVKIVKA</sequence>
<dbReference type="OrthoDB" id="9761189at2"/>
<dbReference type="NCBIfam" id="NF011928">
    <property type="entry name" value="PRK15399.1"/>
    <property type="match status" value="1"/>
</dbReference>
<name>A0A1A9RKS3_EIKCO</name>
<evidence type="ECO:0000256" key="5">
    <source>
        <dbReference type="PIRSR" id="PIRSR009393-1"/>
    </source>
</evidence>
<dbReference type="PROSITE" id="PS00703">
    <property type="entry name" value="OKR_DC_1"/>
    <property type="match status" value="1"/>
</dbReference>
<dbReference type="InterPro" id="IPR011193">
    <property type="entry name" value="Orn/lys/arg_de-COase"/>
</dbReference>
<dbReference type="GO" id="GO:0005829">
    <property type="term" value="C:cytosol"/>
    <property type="evidence" value="ECO:0007669"/>
    <property type="project" value="TreeGrafter"/>
</dbReference>
<evidence type="ECO:0000259" key="6">
    <source>
        <dbReference type="PROSITE" id="PS00703"/>
    </source>
</evidence>
<dbReference type="Gene3D" id="3.90.100.10">
    <property type="entry name" value="Orn/Lys/Arg decarboxylase, C-terminal domain"/>
    <property type="match status" value="1"/>
</dbReference>
<dbReference type="AlphaFoldDB" id="A0A1A9RKS3"/>
<dbReference type="SUPFAM" id="SSF55904">
    <property type="entry name" value="Ornithine decarboxylase C-terminal domain"/>
    <property type="match status" value="1"/>
</dbReference>
<evidence type="ECO:0000313" key="7">
    <source>
        <dbReference type="EMBL" id="OAM19845.1"/>
    </source>
</evidence>
<accession>A0A1A9RKS3</accession>
<evidence type="ECO:0000256" key="1">
    <source>
        <dbReference type="ARBA" id="ARBA00010671"/>
    </source>
</evidence>
<comment type="caution">
    <text evidence="7">The sequence shown here is derived from an EMBL/GenBank/DDBJ whole genome shotgun (WGS) entry which is preliminary data.</text>
</comment>
<dbReference type="CDD" id="cd00615">
    <property type="entry name" value="Orn_deC_like"/>
    <property type="match status" value="1"/>
</dbReference>
<dbReference type="InterPro" id="IPR000310">
    <property type="entry name" value="Orn/Lys/Arg_deCO2ase_major_dom"/>
</dbReference>
<dbReference type="NCBIfam" id="NF011929">
    <property type="entry name" value="PRK15400.1"/>
    <property type="match status" value="1"/>
</dbReference>